<evidence type="ECO:0000259" key="2">
    <source>
        <dbReference type="PROSITE" id="PS50164"/>
    </source>
</evidence>
<dbReference type="EMBL" id="MHNL01000006">
    <property type="protein sequence ID" value="OGZ45512.1"/>
    <property type="molecule type" value="Genomic_DNA"/>
</dbReference>
<gene>
    <name evidence="3" type="ORF">A2756_00645</name>
</gene>
<dbReference type="SUPFAM" id="SSF82771">
    <property type="entry name" value="GIY-YIG endonuclease"/>
    <property type="match status" value="1"/>
</dbReference>
<evidence type="ECO:0000256" key="1">
    <source>
        <dbReference type="ARBA" id="ARBA00007435"/>
    </source>
</evidence>
<keyword evidence="3" id="KW-0540">Nuclease</keyword>
<dbReference type="PANTHER" id="PTHR34477:SF1">
    <property type="entry name" value="UPF0213 PROTEIN YHBQ"/>
    <property type="match status" value="1"/>
</dbReference>
<dbReference type="Pfam" id="PF01541">
    <property type="entry name" value="GIY-YIG"/>
    <property type="match status" value="1"/>
</dbReference>
<organism evidence="3 4">
    <name type="scientific">Candidatus Ryanbacteria bacterium RIFCSPHIGHO2_01_FULL_48_27</name>
    <dbReference type="NCBI Taxonomy" id="1802115"/>
    <lineage>
        <taxon>Bacteria</taxon>
        <taxon>Candidatus Ryaniibacteriota</taxon>
    </lineage>
</organism>
<keyword evidence="3" id="KW-0255">Endonuclease</keyword>
<dbReference type="InterPro" id="IPR035901">
    <property type="entry name" value="GIY-YIG_endonuc_sf"/>
</dbReference>
<dbReference type="GO" id="GO:0004519">
    <property type="term" value="F:endonuclease activity"/>
    <property type="evidence" value="ECO:0007669"/>
    <property type="project" value="UniProtKB-KW"/>
</dbReference>
<name>A0A1G2G604_9BACT</name>
<dbReference type="PANTHER" id="PTHR34477">
    <property type="entry name" value="UPF0213 PROTEIN YHBQ"/>
    <property type="match status" value="1"/>
</dbReference>
<dbReference type="InterPro" id="IPR000305">
    <property type="entry name" value="GIY-YIG_endonuc"/>
</dbReference>
<accession>A0A1G2G604</accession>
<comment type="caution">
    <text evidence="3">The sequence shown here is derived from an EMBL/GenBank/DDBJ whole genome shotgun (WGS) entry which is preliminary data.</text>
</comment>
<feature type="domain" description="GIY-YIG" evidence="2">
    <location>
        <begin position="1"/>
        <end position="75"/>
    </location>
</feature>
<dbReference type="PROSITE" id="PS50164">
    <property type="entry name" value="GIY_YIG"/>
    <property type="match status" value="1"/>
</dbReference>
<dbReference type="InterPro" id="IPR050190">
    <property type="entry name" value="UPF0213_domain"/>
</dbReference>
<dbReference type="Proteomes" id="UP000177785">
    <property type="component" value="Unassembled WGS sequence"/>
</dbReference>
<dbReference type="STRING" id="1802115.A2756_00645"/>
<protein>
    <submittedName>
        <fullName evidence="3">Endonuclease</fullName>
    </submittedName>
</protein>
<comment type="similarity">
    <text evidence="1">Belongs to the UPF0213 family.</text>
</comment>
<dbReference type="CDD" id="cd10456">
    <property type="entry name" value="GIY-YIG_UPF0213"/>
    <property type="match status" value="1"/>
</dbReference>
<evidence type="ECO:0000313" key="3">
    <source>
        <dbReference type="EMBL" id="OGZ45512.1"/>
    </source>
</evidence>
<dbReference type="AlphaFoldDB" id="A0A1G2G604"/>
<proteinExistence type="inferred from homology"/>
<dbReference type="Gene3D" id="3.40.1440.10">
    <property type="entry name" value="GIY-YIG endonuclease"/>
    <property type="match status" value="1"/>
</dbReference>
<sequence>MYFVYLILCKDSSIYTGITTDVARRLDEHRAGKGGSYTRSHKAEKLLHTEEYPDRSSALKREAEIKKWKRGEKLRLVKVKI</sequence>
<reference evidence="3 4" key="1">
    <citation type="journal article" date="2016" name="Nat. Commun.">
        <title>Thousands of microbial genomes shed light on interconnected biogeochemical processes in an aquifer system.</title>
        <authorList>
            <person name="Anantharaman K."/>
            <person name="Brown C.T."/>
            <person name="Hug L.A."/>
            <person name="Sharon I."/>
            <person name="Castelle C.J."/>
            <person name="Probst A.J."/>
            <person name="Thomas B.C."/>
            <person name="Singh A."/>
            <person name="Wilkins M.J."/>
            <person name="Karaoz U."/>
            <person name="Brodie E.L."/>
            <person name="Williams K.H."/>
            <person name="Hubbard S.S."/>
            <person name="Banfield J.F."/>
        </authorList>
    </citation>
    <scope>NUCLEOTIDE SEQUENCE [LARGE SCALE GENOMIC DNA]</scope>
</reference>
<evidence type="ECO:0000313" key="4">
    <source>
        <dbReference type="Proteomes" id="UP000177785"/>
    </source>
</evidence>
<keyword evidence="3" id="KW-0378">Hydrolase</keyword>